<dbReference type="CDD" id="cd02274">
    <property type="entry name" value="DHDPR_N"/>
    <property type="match status" value="1"/>
</dbReference>
<reference evidence="13 14" key="2">
    <citation type="submission" date="2020-08" db="EMBL/GenBank/DDBJ databases">
        <authorList>
            <person name="Ueki A."/>
            <person name="Tonouchi A."/>
        </authorList>
    </citation>
    <scope>NUCLEOTIDE SEQUENCE [LARGE SCALE GENOMIC DNA]</scope>
    <source>
        <strain evidence="13 14">CTTW</strain>
    </source>
</reference>
<evidence type="ECO:0000256" key="1">
    <source>
        <dbReference type="ARBA" id="ARBA00006642"/>
    </source>
</evidence>
<dbReference type="PANTHER" id="PTHR20836:SF7">
    <property type="entry name" value="4-HYDROXY-TETRAHYDRODIPICOLINATE REDUCTASE"/>
    <property type="match status" value="1"/>
</dbReference>
<evidence type="ECO:0000313" key="13">
    <source>
        <dbReference type="EMBL" id="BCJ97878.1"/>
    </source>
</evidence>
<dbReference type="UniPathway" id="UPA00034">
    <property type="reaction ID" value="UER00018"/>
</dbReference>
<evidence type="ECO:0000256" key="4">
    <source>
        <dbReference type="ARBA" id="ARBA00022857"/>
    </source>
</evidence>
<evidence type="ECO:0000256" key="9">
    <source>
        <dbReference type="HAMAP-Rule" id="MF_00102"/>
    </source>
</evidence>
<dbReference type="Gene3D" id="3.40.50.720">
    <property type="entry name" value="NAD(P)-binding Rossmann-like Domain"/>
    <property type="match status" value="1"/>
</dbReference>
<feature type="domain" description="Dihydrodipicolinate reductase N-terminal" evidence="11">
    <location>
        <begin position="2"/>
        <end position="112"/>
    </location>
</feature>
<dbReference type="GO" id="GO:0008839">
    <property type="term" value="F:4-hydroxy-tetrahydrodipicolinate reductase"/>
    <property type="evidence" value="ECO:0007669"/>
    <property type="project" value="UniProtKB-UniRule"/>
</dbReference>
<gene>
    <name evidence="9 13" type="primary">dapB</name>
    <name evidence="13" type="ORF">bsdcttw_09190</name>
</gene>
<comment type="subcellular location">
    <subcellularLocation>
        <location evidence="9">Cytoplasm</location>
    </subcellularLocation>
</comment>
<feature type="domain" description="Dihydrodipicolinate reductase C-terminal" evidence="12">
    <location>
        <begin position="115"/>
        <end position="250"/>
    </location>
</feature>
<evidence type="ECO:0000256" key="6">
    <source>
        <dbReference type="ARBA" id="ARBA00023002"/>
    </source>
</evidence>
<keyword evidence="3 9" id="KW-0028">Amino-acid biosynthesis</keyword>
<dbReference type="EMBL" id="AP023368">
    <property type="protein sequence ID" value="BCJ97878.1"/>
    <property type="molecule type" value="Genomic_DNA"/>
</dbReference>
<feature type="binding site" evidence="9">
    <location>
        <begin position="85"/>
        <end position="87"/>
    </location>
    <ligand>
        <name>NAD(+)</name>
        <dbReference type="ChEBI" id="CHEBI:57540"/>
    </ligand>
</feature>
<dbReference type="GO" id="GO:0005829">
    <property type="term" value="C:cytosol"/>
    <property type="evidence" value="ECO:0007669"/>
    <property type="project" value="TreeGrafter"/>
</dbReference>
<dbReference type="GO" id="GO:0051287">
    <property type="term" value="F:NAD binding"/>
    <property type="evidence" value="ECO:0007669"/>
    <property type="project" value="UniProtKB-UniRule"/>
</dbReference>
<dbReference type="InterPro" id="IPR023940">
    <property type="entry name" value="DHDPR_bac"/>
</dbReference>
<dbReference type="InterPro" id="IPR036291">
    <property type="entry name" value="NAD(P)-bd_dom_sf"/>
</dbReference>
<comment type="function">
    <text evidence="9">Catalyzes the conversion of 4-hydroxy-tetrahydrodipicolinate (HTPA) to tetrahydrodipicolinate.</text>
</comment>
<reference evidence="13 14" key="1">
    <citation type="submission" date="2020-08" db="EMBL/GenBank/DDBJ databases">
        <title>Draft genome sequencing of an Anaerocolumna strain isolated from anoxic soil subjected to BSD treatment.</title>
        <authorList>
            <person name="Uek A."/>
            <person name="Tonouchi A."/>
        </authorList>
    </citation>
    <scope>NUCLEOTIDE SEQUENCE [LARGE SCALE GENOMIC DNA]</scope>
    <source>
        <strain evidence="13 14">CTTW</strain>
    </source>
</reference>
<dbReference type="InterPro" id="IPR022664">
    <property type="entry name" value="DapB_N_CS"/>
</dbReference>
<organism evidence="13 14">
    <name type="scientific">Anaerocolumna chitinilytica</name>
    <dbReference type="NCBI Taxonomy" id="1727145"/>
    <lineage>
        <taxon>Bacteria</taxon>
        <taxon>Bacillati</taxon>
        <taxon>Bacillota</taxon>
        <taxon>Clostridia</taxon>
        <taxon>Lachnospirales</taxon>
        <taxon>Lachnospiraceae</taxon>
        <taxon>Anaerocolumna</taxon>
    </lineage>
</organism>
<feature type="binding site" evidence="9">
    <location>
        <position position="34"/>
    </location>
    <ligand>
        <name>NAD(+)</name>
        <dbReference type="ChEBI" id="CHEBI:57540"/>
    </ligand>
</feature>
<feature type="binding site" evidence="9">
    <location>
        <position position="144"/>
    </location>
    <ligand>
        <name>(S)-2,3,4,5-tetrahydrodipicolinate</name>
        <dbReference type="ChEBI" id="CHEBI:16845"/>
    </ligand>
</feature>
<proteinExistence type="inferred from homology"/>
<dbReference type="Pfam" id="PF05173">
    <property type="entry name" value="DapB_C"/>
    <property type="match status" value="1"/>
</dbReference>
<dbReference type="InterPro" id="IPR022663">
    <property type="entry name" value="DapB_C"/>
</dbReference>
<comment type="pathway">
    <text evidence="9">Amino-acid biosynthesis; L-lysine biosynthesis via DAP pathway; (S)-tetrahydrodipicolinate from L-aspartate: step 4/4.</text>
</comment>
<keyword evidence="6 9" id="KW-0560">Oxidoreductase</keyword>
<dbReference type="SUPFAM" id="SSF55347">
    <property type="entry name" value="Glyceraldehyde-3-phosphate dehydrogenase-like, C-terminal domain"/>
    <property type="match status" value="1"/>
</dbReference>
<dbReference type="FunFam" id="3.30.360.10:FF:000009">
    <property type="entry name" value="4-hydroxy-tetrahydrodipicolinate reductase"/>
    <property type="match status" value="1"/>
</dbReference>
<keyword evidence="4 9" id="KW-0521">NADP</keyword>
<dbReference type="PROSITE" id="PS01298">
    <property type="entry name" value="DAPB"/>
    <property type="match status" value="1"/>
</dbReference>
<keyword evidence="14" id="KW-1185">Reference proteome</keyword>
<sequence>MVRIILRGCNGRMGQEITKLAKSDEETEIIAGVDVSNRFENAYPVYDTFSKLKEKGDVIIDFSSPNGLQEMLDYSISTGTPIILCSTGLSEENIQAVKQTAEKVAVLRSANMSLGVNTMIKLIKEAARVLSNGGFDIEIVEKHHNQKVDAPSGTALLLADSMNEELGGDYDYVYDRTDVREKRGVNEIGIAAVRGGSIVGDHEVIFAGLDEVVEVKHIAYSRAIFAKGALSAAKFIKGQNPGLYSMQDVIGTNER</sequence>
<dbReference type="GO" id="GO:0009089">
    <property type="term" value="P:lysine biosynthetic process via diaminopimelate"/>
    <property type="evidence" value="ECO:0007669"/>
    <property type="project" value="UniProtKB-UniRule"/>
</dbReference>
<dbReference type="Gene3D" id="3.30.360.10">
    <property type="entry name" value="Dihydrodipicolinate Reductase, domain 2"/>
    <property type="match status" value="1"/>
</dbReference>
<evidence type="ECO:0000256" key="8">
    <source>
        <dbReference type="ARBA" id="ARBA00023154"/>
    </source>
</evidence>
<evidence type="ECO:0000256" key="10">
    <source>
        <dbReference type="NCBIfam" id="TIGR00036"/>
    </source>
</evidence>
<dbReference type="Proteomes" id="UP000515703">
    <property type="component" value="Chromosome"/>
</dbReference>
<keyword evidence="2 9" id="KW-0963">Cytoplasm</keyword>
<evidence type="ECO:0000256" key="3">
    <source>
        <dbReference type="ARBA" id="ARBA00022605"/>
    </source>
</evidence>
<dbReference type="KEGG" id="acht:bsdcttw_09190"/>
<dbReference type="InterPro" id="IPR000846">
    <property type="entry name" value="DapB_N"/>
</dbReference>
<evidence type="ECO:0000313" key="14">
    <source>
        <dbReference type="Proteomes" id="UP000515703"/>
    </source>
</evidence>
<comment type="similarity">
    <text evidence="1 9">Belongs to the DapB family.</text>
</comment>
<comment type="catalytic activity">
    <reaction evidence="9">
        <text>(S)-2,3,4,5-tetrahydrodipicolinate + NADP(+) + H2O = (2S,4S)-4-hydroxy-2,3,4,5-tetrahydrodipicolinate + NADPH + H(+)</text>
        <dbReference type="Rhea" id="RHEA:35331"/>
        <dbReference type="ChEBI" id="CHEBI:15377"/>
        <dbReference type="ChEBI" id="CHEBI:15378"/>
        <dbReference type="ChEBI" id="CHEBI:16845"/>
        <dbReference type="ChEBI" id="CHEBI:57783"/>
        <dbReference type="ChEBI" id="CHEBI:58349"/>
        <dbReference type="ChEBI" id="CHEBI:67139"/>
        <dbReference type="EC" id="1.17.1.8"/>
    </reaction>
</comment>
<evidence type="ECO:0000256" key="2">
    <source>
        <dbReference type="ARBA" id="ARBA00022490"/>
    </source>
</evidence>
<dbReference type="NCBIfam" id="TIGR00036">
    <property type="entry name" value="dapB"/>
    <property type="match status" value="1"/>
</dbReference>
<feature type="binding site" evidence="9">
    <location>
        <begin position="153"/>
        <end position="154"/>
    </location>
    <ligand>
        <name>(S)-2,3,4,5-tetrahydrodipicolinate</name>
        <dbReference type="ChEBI" id="CHEBI:16845"/>
    </ligand>
</feature>
<name>A0A7I8DH94_9FIRM</name>
<comment type="subunit">
    <text evidence="9">Homotetramer.</text>
</comment>
<feature type="active site" description="Proton donor/acceptor" evidence="9">
    <location>
        <position position="143"/>
    </location>
</feature>
<evidence type="ECO:0000256" key="5">
    <source>
        <dbReference type="ARBA" id="ARBA00022915"/>
    </source>
</evidence>
<evidence type="ECO:0000259" key="11">
    <source>
        <dbReference type="Pfam" id="PF01113"/>
    </source>
</evidence>
<dbReference type="SUPFAM" id="SSF51735">
    <property type="entry name" value="NAD(P)-binding Rossmann-fold domains"/>
    <property type="match status" value="1"/>
</dbReference>
<protein>
    <recommendedName>
        <fullName evidence="9 10">4-hydroxy-tetrahydrodipicolinate reductase</fullName>
        <shortName evidence="9">HTPA reductase</shortName>
        <ecNumber evidence="9 10">1.17.1.8</ecNumber>
    </recommendedName>
</protein>
<evidence type="ECO:0000259" key="12">
    <source>
        <dbReference type="Pfam" id="PF05173"/>
    </source>
</evidence>
<comment type="catalytic activity">
    <reaction evidence="9">
        <text>(S)-2,3,4,5-tetrahydrodipicolinate + NAD(+) + H2O = (2S,4S)-4-hydroxy-2,3,4,5-tetrahydrodipicolinate + NADH + H(+)</text>
        <dbReference type="Rhea" id="RHEA:35323"/>
        <dbReference type="ChEBI" id="CHEBI:15377"/>
        <dbReference type="ChEBI" id="CHEBI:15378"/>
        <dbReference type="ChEBI" id="CHEBI:16845"/>
        <dbReference type="ChEBI" id="CHEBI:57540"/>
        <dbReference type="ChEBI" id="CHEBI:57945"/>
        <dbReference type="ChEBI" id="CHEBI:67139"/>
        <dbReference type="EC" id="1.17.1.8"/>
    </reaction>
</comment>
<feature type="binding site" evidence="9">
    <location>
        <begin position="8"/>
        <end position="13"/>
    </location>
    <ligand>
        <name>NAD(+)</name>
        <dbReference type="ChEBI" id="CHEBI:57540"/>
    </ligand>
</feature>
<dbReference type="GO" id="GO:0050661">
    <property type="term" value="F:NADP binding"/>
    <property type="evidence" value="ECO:0007669"/>
    <property type="project" value="UniProtKB-UniRule"/>
</dbReference>
<evidence type="ECO:0000256" key="7">
    <source>
        <dbReference type="ARBA" id="ARBA00023027"/>
    </source>
</evidence>
<dbReference type="Pfam" id="PF01113">
    <property type="entry name" value="DapB_N"/>
    <property type="match status" value="1"/>
</dbReference>
<comment type="caution">
    <text evidence="9">Was originally thought to be a dihydrodipicolinate reductase (DHDPR), catalyzing the conversion of dihydrodipicolinate to tetrahydrodipicolinate. However, it was shown in E.coli that the substrate of the enzymatic reaction is not dihydrodipicolinate (DHDP) but in fact (2S,4S)-4-hydroxy-2,3,4,5-tetrahydrodipicolinic acid (HTPA), the product released by the DapA-catalyzed reaction.</text>
</comment>
<dbReference type="EC" id="1.17.1.8" evidence="9 10"/>
<feature type="active site" description="Proton donor" evidence="9">
    <location>
        <position position="147"/>
    </location>
</feature>
<keyword evidence="8 9" id="KW-0457">Lysine biosynthesis</keyword>
<feature type="binding site" evidence="9">
    <location>
        <begin position="109"/>
        <end position="112"/>
    </location>
    <ligand>
        <name>NAD(+)</name>
        <dbReference type="ChEBI" id="CHEBI:57540"/>
    </ligand>
</feature>
<dbReference type="HAMAP" id="MF_00102">
    <property type="entry name" value="DapB"/>
    <property type="match status" value="1"/>
</dbReference>
<dbReference type="PIRSF" id="PIRSF000161">
    <property type="entry name" value="DHPR"/>
    <property type="match status" value="1"/>
</dbReference>
<dbReference type="RefSeq" id="WP_185259709.1">
    <property type="nucleotide sequence ID" value="NZ_AP023368.1"/>
</dbReference>
<keyword evidence="7 9" id="KW-0520">NAD</keyword>
<keyword evidence="5 9" id="KW-0220">Diaminopimelate biosynthesis</keyword>
<dbReference type="GO" id="GO:0019877">
    <property type="term" value="P:diaminopimelate biosynthetic process"/>
    <property type="evidence" value="ECO:0007669"/>
    <property type="project" value="UniProtKB-UniRule"/>
</dbReference>
<comment type="caution">
    <text evidence="9">Lacks conserved residue(s) required for the propagation of feature annotation.</text>
</comment>
<dbReference type="AlphaFoldDB" id="A0A7I8DH94"/>
<dbReference type="GO" id="GO:0016726">
    <property type="term" value="F:oxidoreductase activity, acting on CH or CH2 groups, NAD or NADP as acceptor"/>
    <property type="evidence" value="ECO:0007669"/>
    <property type="project" value="UniProtKB-UniRule"/>
</dbReference>
<dbReference type="PANTHER" id="PTHR20836">
    <property type="entry name" value="DIHYDRODIPICOLINATE REDUCTASE"/>
    <property type="match status" value="1"/>
</dbReference>
<accession>A0A7I8DH94</accession>